<dbReference type="Pfam" id="PF08245">
    <property type="entry name" value="Mur_ligase_M"/>
    <property type="match status" value="1"/>
</dbReference>
<comment type="caution">
    <text evidence="6">The sequence shown here is derived from an EMBL/GenBank/DDBJ whole genome shotgun (WGS) entry which is preliminary data.</text>
</comment>
<dbReference type="InterPro" id="IPR013221">
    <property type="entry name" value="Mur_ligase_cen"/>
</dbReference>
<dbReference type="SUPFAM" id="SSF53623">
    <property type="entry name" value="MurD-like peptide ligases, catalytic domain"/>
    <property type="match status" value="1"/>
</dbReference>
<dbReference type="PANTHER" id="PTHR43445">
    <property type="entry name" value="UDP-N-ACETYLMURAMATE--L-ALANINE LIGASE-RELATED"/>
    <property type="match status" value="1"/>
</dbReference>
<dbReference type="InterPro" id="IPR036565">
    <property type="entry name" value="Mur-like_cat_sf"/>
</dbReference>
<dbReference type="Gene3D" id="3.40.50.720">
    <property type="entry name" value="NAD(P)-binding Rossmann-like Domain"/>
    <property type="match status" value="1"/>
</dbReference>
<dbReference type="SUPFAM" id="SSF53244">
    <property type="entry name" value="MurD-like peptide ligases, peptide-binding domain"/>
    <property type="match status" value="1"/>
</dbReference>
<evidence type="ECO:0000259" key="4">
    <source>
        <dbReference type="Pfam" id="PF01225"/>
    </source>
</evidence>
<accession>A0ABS7WTI4</accession>
<gene>
    <name evidence="6" type="primary">murC</name>
    <name evidence="6" type="ORF">AVCANL283_05725</name>
</gene>
<protein>
    <recommendedName>
        <fullName evidence="3">UDP-N-acetylmuramate--L-alanine ligase</fullName>
        <ecNumber evidence="3">6.3.2.8</ecNumber>
    </recommendedName>
</protein>
<comment type="pathway">
    <text evidence="2">Cell wall biogenesis; peptidoglycan biosynthesis.</text>
</comment>
<feature type="domain" description="Mur ligase central" evidence="5">
    <location>
        <begin position="107"/>
        <end position="218"/>
    </location>
</feature>
<evidence type="ECO:0000259" key="5">
    <source>
        <dbReference type="Pfam" id="PF08245"/>
    </source>
</evidence>
<dbReference type="InterPro" id="IPR005758">
    <property type="entry name" value="UDP-N-AcMur_Ala_ligase_MurC"/>
</dbReference>
<evidence type="ECO:0000256" key="1">
    <source>
        <dbReference type="ARBA" id="ARBA00004496"/>
    </source>
</evidence>
<dbReference type="InterPro" id="IPR036615">
    <property type="entry name" value="Mur_ligase_C_dom_sf"/>
</dbReference>
<sequence>MKKIFFIGIGGIGLSALARFLNEQGYIVYGSDVYESELVKELRAEGIAVFIGHSASNLSDDTDLLIYSAVIDENNPERVKAKELNIKCLSRKQALPLILDKKQIFAVAGAHGKSTTSAILASILQSSFIIGAVDKRSGKNMLYRKNENIVFEADESDSSFLNLRPRLSIVTNAEPEHLEHYEHNLDKFYTAYLDFINQSNVVVLNAEDEFLATINNPKHIKLYPSKDIKNLKLQVKNYLPYISFDLKDYGTFSVLGHSKCIAVDAALAILSARNIGLSLSEIKQNLMNFCGIKKRFDILVANEKNIIIDDYAHHPTEVNETKQGVFAYAKELNINECVAIWQPHKYTRLIDNLEEFKTCFNGFNKLYILPVYSASQKEQSINLKEHFKNAIFIDDIKRKDDYLIAFKDKEEIILDNALYIGFNAGDLTYKLRGK</sequence>
<evidence type="ECO:0000256" key="2">
    <source>
        <dbReference type="ARBA" id="ARBA00004752"/>
    </source>
</evidence>
<dbReference type="EC" id="6.3.2.8" evidence="3"/>
<name>A0ABS7WTI4_9BACT</name>
<dbReference type="Pfam" id="PF01225">
    <property type="entry name" value="Mur_ligase"/>
    <property type="match status" value="1"/>
</dbReference>
<comment type="subcellular location">
    <subcellularLocation>
        <location evidence="1">Cytoplasm</location>
    </subcellularLocation>
</comment>
<feature type="domain" description="Mur ligase N-terminal catalytic" evidence="4">
    <location>
        <begin position="4"/>
        <end position="101"/>
    </location>
</feature>
<dbReference type="EMBL" id="JACGBB010000011">
    <property type="protein sequence ID" value="MBZ7987597.1"/>
    <property type="molecule type" value="Genomic_DNA"/>
</dbReference>
<evidence type="ECO:0000313" key="6">
    <source>
        <dbReference type="EMBL" id="MBZ7987597.1"/>
    </source>
</evidence>
<dbReference type="PANTHER" id="PTHR43445:SF3">
    <property type="entry name" value="UDP-N-ACETYLMURAMATE--L-ALANINE LIGASE"/>
    <property type="match status" value="1"/>
</dbReference>
<dbReference type="SUPFAM" id="SSF51984">
    <property type="entry name" value="MurCD N-terminal domain"/>
    <property type="match status" value="1"/>
</dbReference>
<keyword evidence="6" id="KW-0436">Ligase</keyword>
<dbReference type="InterPro" id="IPR000713">
    <property type="entry name" value="Mur_ligase_N"/>
</dbReference>
<evidence type="ECO:0000256" key="3">
    <source>
        <dbReference type="NCBIfam" id="TIGR01082"/>
    </source>
</evidence>
<dbReference type="NCBIfam" id="TIGR01082">
    <property type="entry name" value="murC"/>
    <property type="match status" value="1"/>
</dbReference>
<keyword evidence="7" id="KW-1185">Reference proteome</keyword>
<dbReference type="Gene3D" id="3.90.190.20">
    <property type="entry name" value="Mur ligase, C-terminal domain"/>
    <property type="match status" value="1"/>
</dbReference>
<dbReference type="Proteomes" id="UP000786183">
    <property type="component" value="Unassembled WGS sequence"/>
</dbReference>
<dbReference type="RefSeq" id="WP_172233825.1">
    <property type="nucleotide sequence ID" value="NZ_CP035946.1"/>
</dbReference>
<dbReference type="Gene3D" id="3.40.1190.10">
    <property type="entry name" value="Mur-like, catalytic domain"/>
    <property type="match status" value="1"/>
</dbReference>
<proteinExistence type="predicted"/>
<evidence type="ECO:0000313" key="7">
    <source>
        <dbReference type="Proteomes" id="UP000786183"/>
    </source>
</evidence>
<organism evidence="6 7">
    <name type="scientific">Campylobacter canadensis</name>
    <dbReference type="NCBI Taxonomy" id="449520"/>
    <lineage>
        <taxon>Bacteria</taxon>
        <taxon>Pseudomonadati</taxon>
        <taxon>Campylobacterota</taxon>
        <taxon>Epsilonproteobacteria</taxon>
        <taxon>Campylobacterales</taxon>
        <taxon>Campylobacteraceae</taxon>
        <taxon>Campylobacter</taxon>
    </lineage>
</organism>
<dbReference type="InterPro" id="IPR050061">
    <property type="entry name" value="MurCDEF_pg_biosynth"/>
</dbReference>
<dbReference type="GO" id="GO:0008763">
    <property type="term" value="F:UDP-N-acetylmuramate-L-alanine ligase activity"/>
    <property type="evidence" value="ECO:0007669"/>
    <property type="project" value="UniProtKB-EC"/>
</dbReference>
<reference evidence="6 7" key="1">
    <citation type="submission" date="2020-07" db="EMBL/GenBank/DDBJ databases">
        <title>Transfer of Campylobacter canadensis to the novel genus Avispirillum gen. nov., that also includes two novel species recovered from migratory waterfowl: Avispirillum anseris sp. nov. and Avispirillum brantae sp. nov.</title>
        <authorList>
            <person name="Miller W.G."/>
            <person name="Chapman M.H."/>
            <person name="Yee E."/>
            <person name="Inglis G.D."/>
        </authorList>
    </citation>
    <scope>NUCLEOTIDE SEQUENCE [LARGE SCALE GENOMIC DNA]</scope>
    <source>
        <strain evidence="6 7">L283</strain>
    </source>
</reference>